<dbReference type="InterPro" id="IPR050287">
    <property type="entry name" value="MTA/SAH_deaminase"/>
</dbReference>
<dbReference type="EMBL" id="WIBF01000002">
    <property type="protein sequence ID" value="MQQ07707.1"/>
    <property type="molecule type" value="Genomic_DNA"/>
</dbReference>
<dbReference type="NCBIfam" id="NF006055">
    <property type="entry name" value="PRK08203.1"/>
    <property type="match status" value="1"/>
</dbReference>
<evidence type="ECO:0000256" key="3">
    <source>
        <dbReference type="ARBA" id="ARBA00022801"/>
    </source>
</evidence>
<evidence type="ECO:0000313" key="6">
    <source>
        <dbReference type="EMBL" id="MQQ07707.1"/>
    </source>
</evidence>
<dbReference type="SUPFAM" id="SSF51338">
    <property type="entry name" value="Composite domain of metallo-dependent hydrolases"/>
    <property type="match status" value="2"/>
</dbReference>
<protein>
    <submittedName>
        <fullName evidence="6">8-oxoguanine deaminase</fullName>
        <ecNumber evidence="6">3.5.4.32</ecNumber>
    </submittedName>
</protein>
<dbReference type="GO" id="GO:0019239">
    <property type="term" value="F:deaminase activity"/>
    <property type="evidence" value="ECO:0007669"/>
    <property type="project" value="UniProtKB-ARBA"/>
</dbReference>
<dbReference type="InterPro" id="IPR011059">
    <property type="entry name" value="Metal-dep_hydrolase_composite"/>
</dbReference>
<keyword evidence="4" id="KW-0862">Zinc</keyword>
<comment type="caution">
    <text evidence="6">The sequence shown here is derived from an EMBL/GenBank/DDBJ whole genome shotgun (WGS) entry which is preliminary data.</text>
</comment>
<dbReference type="CDD" id="cd01298">
    <property type="entry name" value="ATZ_TRZ_like"/>
    <property type="match status" value="1"/>
</dbReference>
<proteinExistence type="inferred from homology"/>
<dbReference type="PANTHER" id="PTHR43794:SF11">
    <property type="entry name" value="AMIDOHYDROLASE-RELATED DOMAIN-CONTAINING PROTEIN"/>
    <property type="match status" value="1"/>
</dbReference>
<comment type="similarity">
    <text evidence="1">Belongs to the metallo-dependent hydrolases superfamily. ATZ/TRZ family.</text>
</comment>
<keyword evidence="3 6" id="KW-0378">Hydrolase</keyword>
<dbReference type="EC" id="3.5.4.32" evidence="6"/>
<dbReference type="Gene3D" id="3.20.20.140">
    <property type="entry name" value="Metal-dependent hydrolases"/>
    <property type="match status" value="1"/>
</dbReference>
<dbReference type="InterPro" id="IPR032466">
    <property type="entry name" value="Metal_Hydrolase"/>
</dbReference>
<evidence type="ECO:0000256" key="1">
    <source>
        <dbReference type="ARBA" id="ARBA00006745"/>
    </source>
</evidence>
<keyword evidence="2" id="KW-0479">Metal-binding</keyword>
<dbReference type="Proteomes" id="UP000444174">
    <property type="component" value="Unassembled WGS sequence"/>
</dbReference>
<organism evidence="6 7">
    <name type="scientific">Tritonibacter litoralis</name>
    <dbReference type="NCBI Taxonomy" id="2662264"/>
    <lineage>
        <taxon>Bacteria</taxon>
        <taxon>Pseudomonadati</taxon>
        <taxon>Pseudomonadota</taxon>
        <taxon>Alphaproteobacteria</taxon>
        <taxon>Rhodobacterales</taxon>
        <taxon>Paracoccaceae</taxon>
        <taxon>Tritonibacter</taxon>
    </lineage>
</organism>
<name>A0A843YFX4_9RHOB</name>
<dbReference type="Pfam" id="PF01979">
    <property type="entry name" value="Amidohydro_1"/>
    <property type="match status" value="1"/>
</dbReference>
<dbReference type="SUPFAM" id="SSF51556">
    <property type="entry name" value="Metallo-dependent hydrolases"/>
    <property type="match status" value="1"/>
</dbReference>
<evidence type="ECO:0000313" key="7">
    <source>
        <dbReference type="Proteomes" id="UP000444174"/>
    </source>
</evidence>
<dbReference type="PANTHER" id="PTHR43794">
    <property type="entry name" value="AMINOHYDROLASE SSNA-RELATED"/>
    <property type="match status" value="1"/>
</dbReference>
<dbReference type="AlphaFoldDB" id="A0A843YFX4"/>
<evidence type="ECO:0000256" key="4">
    <source>
        <dbReference type="ARBA" id="ARBA00022833"/>
    </source>
</evidence>
<dbReference type="GO" id="GO:0102127">
    <property type="term" value="F:8-oxoguanine deaminase activity"/>
    <property type="evidence" value="ECO:0007669"/>
    <property type="project" value="UniProtKB-EC"/>
</dbReference>
<gene>
    <name evidence="6" type="ORF">GFB49_04490</name>
</gene>
<sequence length="451" mass="47880">MDPSASETLIQGATCVVTMDDDRRVLRDADVLIRAGAIAAVGQGLTTTGVVVSGKHTMVTPGLVNTHHHLYQNLTRAVPGAQDALLFGWLQTLYPIWERFTPADMHLSTQLGLAELALSGCTLTADHLYLFPNGARLDDTIAAAQEVGLRFQPTRGAMSIGQSDGGLPPDSLVEREAAILEDMIRVVDTFHDPSDAAMIRVGLAPCSPFSVSRDLMRNTALLARDKGVMLHTHLAENDEDIAYSLEKFGCRPGQYAQDLGWVGSDVWHAHCVKLDGEEIDLFAKTRTGVAHCPCSNCRLGSGIAPIRAMRDAGVPVGLGVDGSASSDMASMINETRQAMLLQRVAKGANAMSAYEALELATRGGADVLGRPECGRIMPGKRADLAIWDTRTASGSGSWDPAALVLAGAATVKHLFVEGRQIVADGQVTTLDLPDLITRHSARAAELASASG</sequence>
<dbReference type="RefSeq" id="WP_153214976.1">
    <property type="nucleotide sequence ID" value="NZ_WIBF01000002.1"/>
</dbReference>
<accession>A0A843YFX4</accession>
<evidence type="ECO:0000259" key="5">
    <source>
        <dbReference type="Pfam" id="PF01979"/>
    </source>
</evidence>
<feature type="domain" description="Amidohydrolase-related" evidence="5">
    <location>
        <begin position="58"/>
        <end position="420"/>
    </location>
</feature>
<evidence type="ECO:0000256" key="2">
    <source>
        <dbReference type="ARBA" id="ARBA00022723"/>
    </source>
</evidence>
<dbReference type="InterPro" id="IPR006680">
    <property type="entry name" value="Amidohydro-rel"/>
</dbReference>
<keyword evidence="7" id="KW-1185">Reference proteome</keyword>
<dbReference type="GO" id="GO:0046872">
    <property type="term" value="F:metal ion binding"/>
    <property type="evidence" value="ECO:0007669"/>
    <property type="project" value="UniProtKB-KW"/>
</dbReference>
<dbReference type="FunFam" id="3.20.20.140:FF:000014">
    <property type="entry name" value="5-methylthioadenosine/S-adenosylhomocysteine deaminase"/>
    <property type="match status" value="1"/>
</dbReference>
<reference evidence="6 7" key="1">
    <citation type="submission" date="2019-10" db="EMBL/GenBank/DDBJ databases">
        <title>Epibacterium sp. nov., isolated from seawater.</title>
        <authorList>
            <person name="Zhang X."/>
            <person name="Li N."/>
        </authorList>
    </citation>
    <scope>NUCLEOTIDE SEQUENCE [LARGE SCALE GENOMIC DNA]</scope>
    <source>
        <strain evidence="6 7">SM1979</strain>
    </source>
</reference>
<dbReference type="Gene3D" id="2.30.40.10">
    <property type="entry name" value="Urease, subunit C, domain 1"/>
    <property type="match status" value="1"/>
</dbReference>